<evidence type="ECO:0000256" key="3">
    <source>
        <dbReference type="ARBA" id="ARBA00022630"/>
    </source>
</evidence>
<dbReference type="OrthoDB" id="9769473at2"/>
<keyword evidence="5 6" id="KW-0560">Oxidoreductase</keyword>
<dbReference type="RefSeq" id="WP_096346978.1">
    <property type="nucleotide sequence ID" value="NZ_JBHOFR010000008.1"/>
</dbReference>
<dbReference type="InterPro" id="IPR009075">
    <property type="entry name" value="AcylCo_DH/oxidase_C"/>
</dbReference>
<dbReference type="CDD" id="cd00567">
    <property type="entry name" value="ACAD"/>
    <property type="match status" value="1"/>
</dbReference>
<dbReference type="Pfam" id="PF00441">
    <property type="entry name" value="Acyl-CoA_dh_1"/>
    <property type="match status" value="1"/>
</dbReference>
<dbReference type="InterPro" id="IPR009100">
    <property type="entry name" value="AcylCoA_DH/oxidase_NM_dom_sf"/>
</dbReference>
<comment type="caution">
    <text evidence="10">The sequence shown here is derived from an EMBL/GenBank/DDBJ whole genome shotgun (WGS) entry which is preliminary data.</text>
</comment>
<keyword evidence="4 6" id="KW-0274">FAD</keyword>
<dbReference type="EMBL" id="QOVF01000003">
    <property type="protein sequence ID" value="KAA0693939.1"/>
    <property type="molecule type" value="Genomic_DNA"/>
</dbReference>
<dbReference type="Pfam" id="PF02770">
    <property type="entry name" value="Acyl-CoA_dh_M"/>
    <property type="match status" value="1"/>
</dbReference>
<evidence type="ECO:0000259" key="9">
    <source>
        <dbReference type="Pfam" id="PF02771"/>
    </source>
</evidence>
<comment type="similarity">
    <text evidence="2 6">Belongs to the acyl-CoA dehydrogenase family.</text>
</comment>
<evidence type="ECO:0000259" key="7">
    <source>
        <dbReference type="Pfam" id="PF00441"/>
    </source>
</evidence>
<dbReference type="Proteomes" id="UP000463138">
    <property type="component" value="Unassembled WGS sequence"/>
</dbReference>
<feature type="domain" description="Acyl-CoA dehydrogenase/oxidase N-terminal" evidence="9">
    <location>
        <begin position="6"/>
        <end position="118"/>
    </location>
</feature>
<keyword evidence="11" id="KW-1185">Reference proteome</keyword>
<evidence type="ECO:0000259" key="8">
    <source>
        <dbReference type="Pfam" id="PF02770"/>
    </source>
</evidence>
<dbReference type="InterPro" id="IPR006091">
    <property type="entry name" value="Acyl-CoA_Oxase/DH_mid-dom"/>
</dbReference>
<dbReference type="PANTHER" id="PTHR43884:SF20">
    <property type="entry name" value="ACYL-COA DEHYDROGENASE FADE28"/>
    <property type="match status" value="1"/>
</dbReference>
<dbReference type="SUPFAM" id="SSF47203">
    <property type="entry name" value="Acyl-CoA dehydrogenase C-terminal domain-like"/>
    <property type="match status" value="1"/>
</dbReference>
<name>A0A7V7GSS2_9GAMM</name>
<evidence type="ECO:0000256" key="2">
    <source>
        <dbReference type="ARBA" id="ARBA00009347"/>
    </source>
</evidence>
<dbReference type="InterPro" id="IPR013786">
    <property type="entry name" value="AcylCoA_DH/ox_N"/>
</dbReference>
<feature type="domain" description="Acyl-CoA dehydrogenase/oxidase C-terminal" evidence="7">
    <location>
        <begin position="239"/>
        <end position="371"/>
    </location>
</feature>
<feature type="domain" description="Acyl-CoA oxidase/dehydrogenase middle" evidence="8">
    <location>
        <begin position="122"/>
        <end position="214"/>
    </location>
</feature>
<dbReference type="GO" id="GO:0003995">
    <property type="term" value="F:acyl-CoA dehydrogenase activity"/>
    <property type="evidence" value="ECO:0007669"/>
    <property type="project" value="TreeGrafter"/>
</dbReference>
<dbReference type="SUPFAM" id="SSF56645">
    <property type="entry name" value="Acyl-CoA dehydrogenase NM domain-like"/>
    <property type="match status" value="1"/>
</dbReference>
<dbReference type="AlphaFoldDB" id="A0A7V7GSS2"/>
<proteinExistence type="inferred from homology"/>
<dbReference type="InterPro" id="IPR037069">
    <property type="entry name" value="AcylCoA_DH/ox_N_sf"/>
</dbReference>
<dbReference type="Gene3D" id="1.10.540.10">
    <property type="entry name" value="Acyl-CoA dehydrogenase/oxidase, N-terminal domain"/>
    <property type="match status" value="1"/>
</dbReference>
<dbReference type="Gene3D" id="1.20.140.10">
    <property type="entry name" value="Butyryl-CoA Dehydrogenase, subunit A, domain 3"/>
    <property type="match status" value="1"/>
</dbReference>
<gene>
    <name evidence="10" type="ORF">DT594_11480</name>
</gene>
<protein>
    <submittedName>
        <fullName evidence="10">Pimeloyl-CoA dehydrogenase small subunit</fullName>
    </submittedName>
</protein>
<accession>A0A7V7GSS2</accession>
<keyword evidence="3 6" id="KW-0285">Flavoprotein</keyword>
<dbReference type="Pfam" id="PF02771">
    <property type="entry name" value="Acyl-CoA_dh_N"/>
    <property type="match status" value="1"/>
</dbReference>
<dbReference type="InterPro" id="IPR046373">
    <property type="entry name" value="Acyl-CoA_Oxase/DH_mid-dom_sf"/>
</dbReference>
<evidence type="ECO:0000313" key="10">
    <source>
        <dbReference type="EMBL" id="KAA0693939.1"/>
    </source>
</evidence>
<evidence type="ECO:0000256" key="4">
    <source>
        <dbReference type="ARBA" id="ARBA00022827"/>
    </source>
</evidence>
<dbReference type="InterPro" id="IPR036250">
    <property type="entry name" value="AcylCo_DH-like_C"/>
</dbReference>
<dbReference type="GO" id="GO:0050660">
    <property type="term" value="F:flavin adenine dinucleotide binding"/>
    <property type="evidence" value="ECO:0007669"/>
    <property type="project" value="InterPro"/>
</dbReference>
<evidence type="ECO:0000256" key="1">
    <source>
        <dbReference type="ARBA" id="ARBA00001974"/>
    </source>
</evidence>
<evidence type="ECO:0000256" key="6">
    <source>
        <dbReference type="RuleBase" id="RU362125"/>
    </source>
</evidence>
<dbReference type="Gene3D" id="2.40.110.10">
    <property type="entry name" value="Butyryl-CoA Dehydrogenase, subunit A, domain 2"/>
    <property type="match status" value="1"/>
</dbReference>
<sequence>MDFKLTEEQQMLQETAARLVRDTYTFDKREKASASDTGFSPEFWQQMGELGLTAIPFPEELGGFGGTGVENMLIMKELGRGICLEPYMESVIFAGGLITQLGSDTQKDELLAGIASGELQAAVALDEPNSHYQLSEVQTTAKQQGDSWSLTGRKAVVIGGHTAGKILVSARTAGDLRDQQGISLFIVDPASTGVTRRNYATVDGRKACELFLDNAQGELLGQAGEAFDAISYQAGRAMAALCAEAVGAMEVACDITLDYLKTRKQFGVPIGKFQALQHRMVDMRTELEQATSMAILAACVADEADNAERTRTLTAAKFMINRCGRKVAEEAIQLHGGIAMTWEYSLAHYAKRLVMISHQLGDDDHHLEAYANQMSVA</sequence>
<evidence type="ECO:0000313" key="11">
    <source>
        <dbReference type="Proteomes" id="UP000463138"/>
    </source>
</evidence>
<comment type="cofactor">
    <cofactor evidence="1 6">
        <name>FAD</name>
        <dbReference type="ChEBI" id="CHEBI:57692"/>
    </cofactor>
</comment>
<evidence type="ECO:0000256" key="5">
    <source>
        <dbReference type="ARBA" id="ARBA00023002"/>
    </source>
</evidence>
<reference evidence="10 11" key="1">
    <citation type="submission" date="2018-07" db="EMBL/GenBank/DDBJ databases">
        <title>Pseudomonas laoshanensis sp. nov., isolated from soil.</title>
        <authorList>
            <person name="Sun J."/>
            <person name="Yu L."/>
            <person name="Wang M."/>
            <person name="Zhang C."/>
        </authorList>
    </citation>
    <scope>NUCLEOTIDE SEQUENCE [LARGE SCALE GENOMIC DNA]</scope>
    <source>
        <strain evidence="10 11">Y22</strain>
    </source>
</reference>
<organism evidence="10 11">
    <name type="scientific">Halopseudomonas laoshanensis</name>
    <dbReference type="NCBI Taxonomy" id="2268758"/>
    <lineage>
        <taxon>Bacteria</taxon>
        <taxon>Pseudomonadati</taxon>
        <taxon>Pseudomonadota</taxon>
        <taxon>Gammaproteobacteria</taxon>
        <taxon>Pseudomonadales</taxon>
        <taxon>Pseudomonadaceae</taxon>
        <taxon>Halopseudomonas</taxon>
    </lineage>
</organism>
<dbReference type="PANTHER" id="PTHR43884">
    <property type="entry name" value="ACYL-COA DEHYDROGENASE"/>
    <property type="match status" value="1"/>
</dbReference>